<dbReference type="PANTHER" id="PTHR13061:SF29">
    <property type="entry name" value="GAMMA CARBONIC ANHYDRASE-LIKE 1, MITOCHONDRIAL-RELATED"/>
    <property type="match status" value="1"/>
</dbReference>
<gene>
    <name evidence="1" type="ORF">HF526_29095</name>
</gene>
<sequence length="176" mass="17632">MADQPAVVEFHGARPDAHPESWTAPGATLIGRVALGPASSVWYGCVLRADMDSITIGARSNIQDGTVVHADPGFPVTVGERVSVGHRAVLHGCTIADDVLVGMGAVVLNGAVLGAGSLVAAGAVVLEGTTVPPGSLVAGVPAKVRRPLTDDERAATVRNAEAYCALAAAHAEATAG</sequence>
<dbReference type="SUPFAM" id="SSF51161">
    <property type="entry name" value="Trimeric LpxA-like enzymes"/>
    <property type="match status" value="1"/>
</dbReference>
<accession>A0ABX1SIA5</accession>
<dbReference type="InterPro" id="IPR001451">
    <property type="entry name" value="Hexapep"/>
</dbReference>
<reference evidence="1 2" key="1">
    <citation type="submission" date="2020-04" db="EMBL/GenBank/DDBJ databases">
        <authorList>
            <person name="Klaysubun C."/>
            <person name="Duangmal K."/>
            <person name="Lipun K."/>
        </authorList>
    </citation>
    <scope>NUCLEOTIDE SEQUENCE [LARGE SCALE GENOMIC DNA]</scope>
    <source>
        <strain evidence="1 2">K10HN5</strain>
    </source>
</reference>
<name>A0ABX1SIA5_9PSEU</name>
<protein>
    <submittedName>
        <fullName evidence="1">Gamma carbonic anhydrase family protein</fullName>
    </submittedName>
</protein>
<organism evidence="1 2">
    <name type="scientific">Pseudonocardia acidicola</name>
    <dbReference type="NCBI Taxonomy" id="2724939"/>
    <lineage>
        <taxon>Bacteria</taxon>
        <taxon>Bacillati</taxon>
        <taxon>Actinomycetota</taxon>
        <taxon>Actinomycetes</taxon>
        <taxon>Pseudonocardiales</taxon>
        <taxon>Pseudonocardiaceae</taxon>
        <taxon>Pseudonocardia</taxon>
    </lineage>
</organism>
<dbReference type="InterPro" id="IPR050484">
    <property type="entry name" value="Transf_Hexapept/Carb_Anhydrase"/>
</dbReference>
<dbReference type="Pfam" id="PF00132">
    <property type="entry name" value="Hexapep"/>
    <property type="match status" value="1"/>
</dbReference>
<keyword evidence="2" id="KW-1185">Reference proteome</keyword>
<proteinExistence type="predicted"/>
<dbReference type="PANTHER" id="PTHR13061">
    <property type="entry name" value="DYNACTIN SUBUNIT P25"/>
    <property type="match status" value="1"/>
</dbReference>
<dbReference type="RefSeq" id="WP_169384783.1">
    <property type="nucleotide sequence ID" value="NZ_JAAXLA010000081.1"/>
</dbReference>
<dbReference type="InterPro" id="IPR047324">
    <property type="entry name" value="LbH_gamma_CA-like"/>
</dbReference>
<comment type="caution">
    <text evidence="1">The sequence shown here is derived from an EMBL/GenBank/DDBJ whole genome shotgun (WGS) entry which is preliminary data.</text>
</comment>
<dbReference type="InterPro" id="IPR011004">
    <property type="entry name" value="Trimer_LpxA-like_sf"/>
</dbReference>
<dbReference type="EMBL" id="JAAXLA010000081">
    <property type="protein sequence ID" value="NMI01320.1"/>
    <property type="molecule type" value="Genomic_DNA"/>
</dbReference>
<dbReference type="Proteomes" id="UP000820669">
    <property type="component" value="Unassembled WGS sequence"/>
</dbReference>
<evidence type="ECO:0000313" key="1">
    <source>
        <dbReference type="EMBL" id="NMI01320.1"/>
    </source>
</evidence>
<dbReference type="CDD" id="cd04645">
    <property type="entry name" value="LbH_gamma_CA_like"/>
    <property type="match status" value="1"/>
</dbReference>
<evidence type="ECO:0000313" key="2">
    <source>
        <dbReference type="Proteomes" id="UP000820669"/>
    </source>
</evidence>
<dbReference type="Gene3D" id="2.160.10.10">
    <property type="entry name" value="Hexapeptide repeat proteins"/>
    <property type="match status" value="1"/>
</dbReference>